<dbReference type="Pfam" id="PF07714">
    <property type="entry name" value="PK_Tyr_Ser-Thr"/>
    <property type="match status" value="1"/>
</dbReference>
<name>A0ABP4WNJ7_9MICO</name>
<dbReference type="EMBL" id="BAAANH010000002">
    <property type="protein sequence ID" value="GAA1756044.1"/>
    <property type="molecule type" value="Genomic_DNA"/>
</dbReference>
<evidence type="ECO:0000259" key="2">
    <source>
        <dbReference type="PROSITE" id="PS50011"/>
    </source>
</evidence>
<gene>
    <name evidence="3" type="ORF">GCM10009747_12830</name>
</gene>
<dbReference type="SMART" id="SM00220">
    <property type="entry name" value="S_TKc"/>
    <property type="match status" value="1"/>
</dbReference>
<proteinExistence type="predicted"/>
<dbReference type="Proteomes" id="UP001500506">
    <property type="component" value="Unassembled WGS sequence"/>
</dbReference>
<keyword evidence="4" id="KW-1185">Reference proteome</keyword>
<feature type="domain" description="Protein kinase" evidence="2">
    <location>
        <begin position="4"/>
        <end position="298"/>
    </location>
</feature>
<dbReference type="InterPro" id="IPR000719">
    <property type="entry name" value="Prot_kinase_dom"/>
</dbReference>
<organism evidence="3 4">
    <name type="scientific">Agromyces humatus</name>
    <dbReference type="NCBI Taxonomy" id="279573"/>
    <lineage>
        <taxon>Bacteria</taxon>
        <taxon>Bacillati</taxon>
        <taxon>Actinomycetota</taxon>
        <taxon>Actinomycetes</taxon>
        <taxon>Micrococcales</taxon>
        <taxon>Microbacteriaceae</taxon>
        <taxon>Agromyces</taxon>
    </lineage>
</organism>
<evidence type="ECO:0000313" key="3">
    <source>
        <dbReference type="EMBL" id="GAA1756044.1"/>
    </source>
</evidence>
<dbReference type="SUPFAM" id="SSF56112">
    <property type="entry name" value="Protein kinase-like (PK-like)"/>
    <property type="match status" value="1"/>
</dbReference>
<reference evidence="4" key="1">
    <citation type="journal article" date="2019" name="Int. J. Syst. Evol. Microbiol.">
        <title>The Global Catalogue of Microorganisms (GCM) 10K type strain sequencing project: providing services to taxonomists for standard genome sequencing and annotation.</title>
        <authorList>
            <consortium name="The Broad Institute Genomics Platform"/>
            <consortium name="The Broad Institute Genome Sequencing Center for Infectious Disease"/>
            <person name="Wu L."/>
            <person name="Ma J."/>
        </authorList>
    </citation>
    <scope>NUCLEOTIDE SEQUENCE [LARGE SCALE GENOMIC DNA]</scope>
    <source>
        <strain evidence="4">JCM 14319</strain>
    </source>
</reference>
<comment type="caution">
    <text evidence="3">The sequence shown here is derived from an EMBL/GenBank/DDBJ whole genome shotgun (WGS) entry which is preliminary data.</text>
</comment>
<feature type="region of interest" description="Disordered" evidence="1">
    <location>
        <begin position="338"/>
        <end position="379"/>
    </location>
</feature>
<dbReference type="InterPro" id="IPR001245">
    <property type="entry name" value="Ser-Thr/Tyr_kinase_cat_dom"/>
</dbReference>
<evidence type="ECO:0000256" key="1">
    <source>
        <dbReference type="SAM" id="MobiDB-lite"/>
    </source>
</evidence>
<dbReference type="PROSITE" id="PS50011">
    <property type="entry name" value="PROTEIN_KINASE_DOM"/>
    <property type="match status" value="1"/>
</dbReference>
<accession>A0ABP4WNJ7</accession>
<evidence type="ECO:0000313" key="4">
    <source>
        <dbReference type="Proteomes" id="UP001500506"/>
    </source>
</evidence>
<dbReference type="InterPro" id="IPR011009">
    <property type="entry name" value="Kinase-like_dom_sf"/>
</dbReference>
<dbReference type="Gene3D" id="1.10.510.10">
    <property type="entry name" value="Transferase(Phosphotransferase) domain 1"/>
    <property type="match status" value="1"/>
</dbReference>
<protein>
    <recommendedName>
        <fullName evidence="2">Protein kinase domain-containing protein</fullName>
    </recommendedName>
</protein>
<sequence length="487" mass="50816">MAGYRLLRRIATGDRADVYLATVDRSENDDAEVASLVAVRVYASSVPGESVAIEIEAMAAATSPSLPALYDVAALDDGRCCLAVERMPGPTLASLLVGRSLDPGEAVTILAPIVVAVAELAESGFVHTRLSANDVIIDGTGRPRLIGLGALQRMPQHAHQASRTDLLRTGHEVLAELIGVVVQATKPAGVFDDALEILGAALATRPFVPCERAVERALFDAATPTPIAGVSVRQRPTALPGRMTAPQMPVAEADTDDAGPRRGRRGMLAGLAEIAQLPLSVPSVDRVAEMADHDHAATLVGRLRRRLTGSRRPLFIGGLVGASALVLLLTLVPPAPAGDGTAAERETTAHSDPVVPVPSTTPQPSAATDEPTTPDDAEAEPDLDVVSAAVHLLELRASCLATLDQACLAQVVQPDSAMERADLDLLAQARSGSAVPLDAFALDAVAVSAEMGSAVLLTVPYADAQREPASLLVMRSEAGWRLRELFD</sequence>